<reference evidence="3" key="3">
    <citation type="submission" date="2017-01" db="EMBL/GenBank/DDBJ databases">
        <authorList>
            <person name="Varghese N."/>
            <person name="Submissions S."/>
        </authorList>
    </citation>
    <scope>NUCLEOTIDE SEQUENCE [LARGE SCALE GENOMIC DNA]</scope>
    <source>
        <strain evidence="3">DSM 21068</strain>
    </source>
</reference>
<evidence type="ECO:0000313" key="3">
    <source>
        <dbReference type="Proteomes" id="UP000186246"/>
    </source>
</evidence>
<dbReference type="Proteomes" id="UP000186246">
    <property type="component" value="Unassembled WGS sequence"/>
</dbReference>
<evidence type="ECO:0000313" key="1">
    <source>
        <dbReference type="EMBL" id="PQA98260.1"/>
    </source>
</evidence>
<accession>A0A1N7MCN3</accession>
<proteinExistence type="predicted"/>
<sequence length="115" mass="12415">MSYSVVTIVNSTSFNAKGHVNYVSVFCSDDDYSVTTGATWSASSRGICLLKDISAEVTTPQGVIKAKSFHDSIGTSDSRFAIIQTGPLVFEVTKIVTLAKSELPENYTEPTLQQN</sequence>
<name>A0A1N7MCN3_9FLAO</name>
<dbReference type="RefSeq" id="WP_076451675.1">
    <property type="nucleotide sequence ID" value="NZ_FTOJ01000004.1"/>
</dbReference>
<reference evidence="1 4" key="1">
    <citation type="submission" date="2016-11" db="EMBL/GenBank/DDBJ databases">
        <title>Whole genomes of Flavobacteriaceae.</title>
        <authorList>
            <person name="Stine C."/>
            <person name="Li C."/>
            <person name="Tadesse D."/>
        </authorList>
    </citation>
    <scope>NUCLEOTIDE SEQUENCE [LARGE SCALE GENOMIC DNA]</scope>
    <source>
        <strain evidence="1 4">DSM 21068</strain>
    </source>
</reference>
<dbReference type="EMBL" id="FTOJ01000004">
    <property type="protein sequence ID" value="SIS83731.1"/>
    <property type="molecule type" value="Genomic_DNA"/>
</dbReference>
<gene>
    <name evidence="1" type="ORF">B0A70_00530</name>
    <name evidence="2" type="ORF">SAMN05421796_104163</name>
</gene>
<reference evidence="2" key="2">
    <citation type="submission" date="2017-01" db="EMBL/GenBank/DDBJ databases">
        <authorList>
            <person name="Mah S.A."/>
            <person name="Swanson W.J."/>
            <person name="Moy G.W."/>
            <person name="Vacquier V.D."/>
        </authorList>
    </citation>
    <scope>NUCLEOTIDE SEQUENCE [LARGE SCALE GENOMIC DNA]</scope>
    <source>
        <strain evidence="2">DSM 21068</strain>
    </source>
</reference>
<dbReference type="AlphaFoldDB" id="A0A1N7MCN3"/>
<protein>
    <submittedName>
        <fullName evidence="2">Uncharacterized protein</fullName>
    </submittedName>
</protein>
<evidence type="ECO:0000313" key="2">
    <source>
        <dbReference type="EMBL" id="SIS83731.1"/>
    </source>
</evidence>
<dbReference type="OrthoDB" id="5880027at2"/>
<dbReference type="EMBL" id="MUGO01000001">
    <property type="protein sequence ID" value="PQA98260.1"/>
    <property type="molecule type" value="Genomic_DNA"/>
</dbReference>
<evidence type="ECO:0000313" key="4">
    <source>
        <dbReference type="Proteomes" id="UP000238314"/>
    </source>
</evidence>
<organism evidence="2 3">
    <name type="scientific">Chryseobacterium piscicola</name>
    <dbReference type="NCBI Taxonomy" id="551459"/>
    <lineage>
        <taxon>Bacteria</taxon>
        <taxon>Pseudomonadati</taxon>
        <taxon>Bacteroidota</taxon>
        <taxon>Flavobacteriia</taxon>
        <taxon>Flavobacteriales</taxon>
        <taxon>Weeksellaceae</taxon>
        <taxon>Chryseobacterium group</taxon>
        <taxon>Chryseobacterium</taxon>
    </lineage>
</organism>
<dbReference type="Proteomes" id="UP000238314">
    <property type="component" value="Unassembled WGS sequence"/>
</dbReference>
<dbReference type="STRING" id="551459.SAMN05421796_104163"/>
<keyword evidence="4" id="KW-1185">Reference proteome</keyword>